<evidence type="ECO:0000313" key="3">
    <source>
        <dbReference type="EMBL" id="CAA3028913.1"/>
    </source>
</evidence>
<dbReference type="Proteomes" id="UP000594638">
    <property type="component" value="Unassembled WGS sequence"/>
</dbReference>
<protein>
    <recommendedName>
        <fullName evidence="2">Lipoyl-binding domain-containing protein</fullName>
    </recommendedName>
</protein>
<dbReference type="SUPFAM" id="SSF51230">
    <property type="entry name" value="Single hybrid motif"/>
    <property type="match status" value="1"/>
</dbReference>
<proteinExistence type="predicted"/>
<dbReference type="EMBL" id="CACTIH010009275">
    <property type="protein sequence ID" value="CAA3028913.1"/>
    <property type="molecule type" value="Genomic_DNA"/>
</dbReference>
<dbReference type="InterPro" id="IPR053217">
    <property type="entry name" value="ACC_Biotin_Carrier"/>
</dbReference>
<accession>A0A8S0V686</accession>
<dbReference type="InterPro" id="IPR011053">
    <property type="entry name" value="Single_hybrid_motif"/>
</dbReference>
<keyword evidence="4" id="KW-1185">Reference proteome</keyword>
<evidence type="ECO:0000259" key="2">
    <source>
        <dbReference type="Pfam" id="PF00364"/>
    </source>
</evidence>
<dbReference type="Gene3D" id="2.40.50.100">
    <property type="match status" value="1"/>
</dbReference>
<dbReference type="CDD" id="cd06850">
    <property type="entry name" value="biotinyl_domain"/>
    <property type="match status" value="1"/>
</dbReference>
<feature type="region of interest" description="Disordered" evidence="1">
    <location>
        <begin position="140"/>
        <end position="182"/>
    </location>
</feature>
<feature type="compositionally biased region" description="Pro residues" evidence="1">
    <location>
        <begin position="143"/>
        <end position="158"/>
    </location>
</feature>
<dbReference type="Pfam" id="PF00364">
    <property type="entry name" value="Biotin_lipoyl"/>
    <property type="match status" value="1"/>
</dbReference>
<feature type="domain" description="Lipoyl-binding" evidence="2">
    <location>
        <begin position="210"/>
        <end position="283"/>
    </location>
</feature>
<comment type="caution">
    <text evidence="3">The sequence shown here is derived from an EMBL/GenBank/DDBJ whole genome shotgun (WGS) entry which is preliminary data.</text>
</comment>
<name>A0A8S0V686_OLEEU</name>
<reference evidence="3 4" key="1">
    <citation type="submission" date="2019-12" db="EMBL/GenBank/DDBJ databases">
        <authorList>
            <person name="Alioto T."/>
            <person name="Alioto T."/>
            <person name="Gomez Garrido J."/>
        </authorList>
    </citation>
    <scope>NUCLEOTIDE SEQUENCE [LARGE SCALE GENOMIC DNA]</scope>
</reference>
<dbReference type="PANTHER" id="PTHR47597">
    <property type="entry name" value="IS A MEMBER OF THE PF|00364 BIOTIN-REQUIRING ENZYMES FAMILY-RELATED"/>
    <property type="match status" value="1"/>
</dbReference>
<gene>
    <name evidence="3" type="ORF">OLEA9_A006214</name>
</gene>
<evidence type="ECO:0000313" key="4">
    <source>
        <dbReference type="Proteomes" id="UP000594638"/>
    </source>
</evidence>
<sequence length="294" mass="31349">MESAAVLRSFHYSVSSSSYQKSVLERVGTVTMNNATLLNQNKLPFYGGKYISFTNKQGAILVPCVKASESIVTSNSSGDPNGDILSDSHQNGFVEKKPLQATFPNGFEALLTELCEETKVAELKIKFGGFQMHVKRNIETTPTPAPVVSPTSAPPVPTKPMNESAPVASLPSPPKSSAEKISPFTNVSSDKAKKLAALEASGSSGYVIVSSPQVGSFRRAKTLKGKKQPPACKEGDVIKEGQIVGFLDQFGTELPVRSDVSGEVLKLLYDDGEAVGYGDPLVVVLPSFHDIKLT</sequence>
<dbReference type="InterPro" id="IPR000089">
    <property type="entry name" value="Biotin_lipoyl"/>
</dbReference>
<evidence type="ECO:0000256" key="1">
    <source>
        <dbReference type="SAM" id="MobiDB-lite"/>
    </source>
</evidence>
<organism evidence="3 4">
    <name type="scientific">Olea europaea subsp. europaea</name>
    <dbReference type="NCBI Taxonomy" id="158383"/>
    <lineage>
        <taxon>Eukaryota</taxon>
        <taxon>Viridiplantae</taxon>
        <taxon>Streptophyta</taxon>
        <taxon>Embryophyta</taxon>
        <taxon>Tracheophyta</taxon>
        <taxon>Spermatophyta</taxon>
        <taxon>Magnoliopsida</taxon>
        <taxon>eudicotyledons</taxon>
        <taxon>Gunneridae</taxon>
        <taxon>Pentapetalae</taxon>
        <taxon>asterids</taxon>
        <taxon>lamiids</taxon>
        <taxon>Lamiales</taxon>
        <taxon>Oleaceae</taxon>
        <taxon>Oleeae</taxon>
        <taxon>Olea</taxon>
    </lineage>
</organism>
<dbReference type="Gramene" id="OE9A006214T2">
    <property type="protein sequence ID" value="OE9A006214C2"/>
    <property type="gene ID" value="OE9A006214"/>
</dbReference>
<dbReference type="PANTHER" id="PTHR47597:SF2">
    <property type="entry name" value="LIPOYL-BINDING DOMAIN-CONTAINING PROTEIN"/>
    <property type="match status" value="1"/>
</dbReference>
<dbReference type="AlphaFoldDB" id="A0A8S0V686"/>
<dbReference type="OrthoDB" id="529457at2759"/>